<dbReference type="SUPFAM" id="SSF88946">
    <property type="entry name" value="Sigma2 domain of RNA polymerase sigma factors"/>
    <property type="match status" value="1"/>
</dbReference>
<dbReference type="SUPFAM" id="SSF54427">
    <property type="entry name" value="NTF2-like"/>
    <property type="match status" value="1"/>
</dbReference>
<dbReference type="InterPro" id="IPR013249">
    <property type="entry name" value="RNA_pol_sigma70_r4_t2"/>
</dbReference>
<reference evidence="10" key="1">
    <citation type="submission" date="2015-06" db="EMBL/GenBank/DDBJ databases">
        <title>Complete genome sequence and metabolic analysis of phthalate degradation pathway in Gordonia sp. QH-11.</title>
        <authorList>
            <person name="Jin D."/>
            <person name="Kong X."/>
            <person name="Bai Z."/>
        </authorList>
    </citation>
    <scope>NUCLEOTIDE SEQUENCE [LARGE SCALE GENOMIC DNA]</scope>
    <source>
        <strain evidence="10">QH-11</strain>
    </source>
</reference>
<evidence type="ECO:0000256" key="4">
    <source>
        <dbReference type="ARBA" id="ARBA00023082"/>
    </source>
</evidence>
<dbReference type="Gene3D" id="3.10.450.50">
    <property type="match status" value="1"/>
</dbReference>
<dbReference type="PATRIC" id="fig|1136941.3.peg.4110"/>
<comment type="similarity">
    <text evidence="1">Belongs to the sigma-70 factor family. ECF subfamily.</text>
</comment>
<protein>
    <submittedName>
        <fullName evidence="9">RNA polymerase sigma70 factor</fullName>
    </submittedName>
</protein>
<accession>A0A0N9NFA5</accession>
<keyword evidence="6" id="KW-0804">Transcription</keyword>
<dbReference type="InterPro" id="IPR014284">
    <property type="entry name" value="RNA_pol_sigma-70_dom"/>
</dbReference>
<dbReference type="GO" id="GO:0003677">
    <property type="term" value="F:DNA binding"/>
    <property type="evidence" value="ECO:0007669"/>
    <property type="project" value="UniProtKB-KW"/>
</dbReference>
<dbReference type="EMBL" id="CP011853">
    <property type="protein sequence ID" value="ALG86368.1"/>
    <property type="molecule type" value="Genomic_DNA"/>
</dbReference>
<name>A0A0N9NFA5_9ACTN</name>
<dbReference type="Gene3D" id="1.10.10.10">
    <property type="entry name" value="Winged helix-like DNA-binding domain superfamily/Winged helix DNA-binding domain"/>
    <property type="match status" value="1"/>
</dbReference>
<keyword evidence="10" id="KW-1185">Reference proteome</keyword>
<evidence type="ECO:0000259" key="7">
    <source>
        <dbReference type="Pfam" id="PF04542"/>
    </source>
</evidence>
<evidence type="ECO:0000256" key="3">
    <source>
        <dbReference type="ARBA" id="ARBA00023015"/>
    </source>
</evidence>
<dbReference type="SUPFAM" id="SSF88659">
    <property type="entry name" value="Sigma3 and sigma4 domains of RNA polymerase sigma factors"/>
    <property type="match status" value="1"/>
</dbReference>
<dbReference type="STRING" id="1136941.ACH46_20075"/>
<dbReference type="PANTHER" id="PTHR30173">
    <property type="entry name" value="SIGMA 19 FACTOR"/>
    <property type="match status" value="1"/>
</dbReference>
<dbReference type="Pfam" id="PF04542">
    <property type="entry name" value="Sigma70_r2"/>
    <property type="match status" value="1"/>
</dbReference>
<dbReference type="InterPro" id="IPR007627">
    <property type="entry name" value="RNA_pol_sigma70_r2"/>
</dbReference>
<dbReference type="OrthoDB" id="3211555at2"/>
<feature type="domain" description="RNA polymerase sigma-70 region 2" evidence="7">
    <location>
        <begin position="11"/>
        <end position="73"/>
    </location>
</feature>
<dbReference type="NCBIfam" id="TIGR02937">
    <property type="entry name" value="sigma70-ECF"/>
    <property type="match status" value="1"/>
</dbReference>
<comment type="subunit">
    <text evidence="2">Interacts transiently with the RNA polymerase catalytic core formed by RpoA, RpoB, RpoC and RpoZ (2 alpha, 1 beta, 1 beta' and 1 omega subunit) to form the RNA polymerase holoenzyme that can initiate transcription.</text>
</comment>
<dbReference type="AlphaFoldDB" id="A0A0N9NFA5"/>
<keyword evidence="5" id="KW-0238">DNA-binding</keyword>
<evidence type="ECO:0000313" key="10">
    <source>
        <dbReference type="Proteomes" id="UP000063789"/>
    </source>
</evidence>
<keyword evidence="4" id="KW-0731">Sigma factor</keyword>
<evidence type="ECO:0000256" key="6">
    <source>
        <dbReference type="ARBA" id="ARBA00023163"/>
    </source>
</evidence>
<evidence type="ECO:0000313" key="9">
    <source>
        <dbReference type="EMBL" id="ALG86368.1"/>
    </source>
</evidence>
<dbReference type="KEGG" id="goq:ACH46_20075"/>
<feature type="domain" description="RNA polymerase sigma factor 70 region 4 type 2" evidence="8">
    <location>
        <begin position="112"/>
        <end position="162"/>
    </location>
</feature>
<dbReference type="InterPro" id="IPR013325">
    <property type="entry name" value="RNA_pol_sigma_r2"/>
</dbReference>
<dbReference type="InterPro" id="IPR013324">
    <property type="entry name" value="RNA_pol_sigma_r3/r4-like"/>
</dbReference>
<keyword evidence="3" id="KW-0805">Transcription regulation</keyword>
<dbReference type="GO" id="GO:0006352">
    <property type="term" value="P:DNA-templated transcription initiation"/>
    <property type="evidence" value="ECO:0007669"/>
    <property type="project" value="InterPro"/>
</dbReference>
<sequence>MSHQDDVTAAFHAERPRLTAIAHRMLGSRADAEDAVQEAWIRLSRSDTDVITNLPGWLTTVVSRICIDGIRSGAARRESLLAVDDGDPAFVITADEDLPEDAAVMADNVGAALLVVLETLRPDERLAFVLHDTFAVPFAEIATILERTPDAAKMLASRARRKVRGAAPPVETRRQQREVVDAFLDTSRTGDFERLLDILDPDVRWRRITARGDVVGAGADQVVDAVRRGHRANAVAARVSVDGRPGIISWSRSGKPLGIMVCSIADGRLVAITSLVDQKRLAQMDLPDAPEGDR</sequence>
<evidence type="ECO:0000256" key="2">
    <source>
        <dbReference type="ARBA" id="ARBA00011344"/>
    </source>
</evidence>
<dbReference type="InterPro" id="IPR032710">
    <property type="entry name" value="NTF2-like_dom_sf"/>
</dbReference>
<dbReference type="InterPro" id="IPR036388">
    <property type="entry name" value="WH-like_DNA-bd_sf"/>
</dbReference>
<evidence type="ECO:0000259" key="8">
    <source>
        <dbReference type="Pfam" id="PF08281"/>
    </source>
</evidence>
<gene>
    <name evidence="9" type="ORF">ACH46_20075</name>
</gene>
<proteinExistence type="inferred from homology"/>
<dbReference type="Pfam" id="PF08281">
    <property type="entry name" value="Sigma70_r4_2"/>
    <property type="match status" value="1"/>
</dbReference>
<dbReference type="PANTHER" id="PTHR30173:SF43">
    <property type="entry name" value="ECF RNA POLYMERASE SIGMA FACTOR SIGI-RELATED"/>
    <property type="match status" value="1"/>
</dbReference>
<dbReference type="GO" id="GO:0016987">
    <property type="term" value="F:sigma factor activity"/>
    <property type="evidence" value="ECO:0007669"/>
    <property type="project" value="UniProtKB-KW"/>
</dbReference>
<evidence type="ECO:0000256" key="5">
    <source>
        <dbReference type="ARBA" id="ARBA00023125"/>
    </source>
</evidence>
<reference evidence="9 10" key="2">
    <citation type="journal article" date="2017" name="Int. J. Syst. Evol. Microbiol.">
        <title>Gordonia phthalatica sp. nov., a di-n-butyl phthalate-degrading bacterium isolated from activated sludge.</title>
        <authorList>
            <person name="Jin D."/>
            <person name="Kong X."/>
            <person name="Jia M."/>
            <person name="Yu X."/>
            <person name="Wang X."/>
            <person name="Zhuang X."/>
            <person name="Deng Y."/>
            <person name="Bai Z."/>
        </authorList>
    </citation>
    <scope>NUCLEOTIDE SEQUENCE [LARGE SCALE GENOMIC DNA]</scope>
    <source>
        <strain evidence="9 10">QH-11</strain>
    </source>
</reference>
<dbReference type="RefSeq" id="WP_062394595.1">
    <property type="nucleotide sequence ID" value="NZ_CP011853.1"/>
</dbReference>
<dbReference type="Gene3D" id="1.10.1740.10">
    <property type="match status" value="1"/>
</dbReference>
<organism evidence="9 10">
    <name type="scientific">Gordonia phthalatica</name>
    <dbReference type="NCBI Taxonomy" id="1136941"/>
    <lineage>
        <taxon>Bacteria</taxon>
        <taxon>Bacillati</taxon>
        <taxon>Actinomycetota</taxon>
        <taxon>Actinomycetes</taxon>
        <taxon>Mycobacteriales</taxon>
        <taxon>Gordoniaceae</taxon>
        <taxon>Gordonia</taxon>
    </lineage>
</organism>
<evidence type="ECO:0000256" key="1">
    <source>
        <dbReference type="ARBA" id="ARBA00010641"/>
    </source>
</evidence>
<dbReference type="Proteomes" id="UP000063789">
    <property type="component" value="Chromosome"/>
</dbReference>
<dbReference type="InterPro" id="IPR052704">
    <property type="entry name" value="ECF_Sigma-70_Domain"/>
</dbReference>